<comment type="caution">
    <text evidence="35">The sequence shown here is derived from an EMBL/GenBank/DDBJ whole genome shotgun (WGS) entry which is preliminary data.</text>
</comment>
<dbReference type="OrthoDB" id="66881at2759"/>
<dbReference type="InterPro" id="IPR020946">
    <property type="entry name" value="Flavin_mOase-like"/>
</dbReference>
<comment type="function">
    <text evidence="19">Broad spectrum monooxygenase that catalyzes the oxygenation of a wide variety of nitrogen- and sulfur-containing compounds including xenobiotics. Catalyzes the S-oxygenation of hypotaurine to produce taurine, an organic osmolyte involved in cell volume regulation as well as a variety of cytoprotective and developmental processes. In vitro, catalyzes the N-oxygenation of trimethylamine (TMA) to produce trimethylamine N-oxide (TMAO) and could therefore participate to the detoxification of this compound that is generated by the action of gut microbiota from dietary precursors such as choline, choline containing compounds, betaine or L-carnitine.</text>
</comment>
<dbReference type="EC" id="1.-.-.-" evidence="33"/>
<organism evidence="35 36">
    <name type="scientific">Mizuhopecten yessoensis</name>
    <name type="common">Japanese scallop</name>
    <name type="synonym">Patinopecten yessoensis</name>
    <dbReference type="NCBI Taxonomy" id="6573"/>
    <lineage>
        <taxon>Eukaryota</taxon>
        <taxon>Metazoa</taxon>
        <taxon>Spiralia</taxon>
        <taxon>Lophotrochozoa</taxon>
        <taxon>Mollusca</taxon>
        <taxon>Bivalvia</taxon>
        <taxon>Autobranchia</taxon>
        <taxon>Pteriomorphia</taxon>
        <taxon>Pectinida</taxon>
        <taxon>Pectinoidea</taxon>
        <taxon>Pectinidae</taxon>
        <taxon>Mizuhopecten</taxon>
    </lineage>
</organism>
<evidence type="ECO:0000256" key="2">
    <source>
        <dbReference type="ARBA" id="ARBA00004389"/>
    </source>
</evidence>
<evidence type="ECO:0000256" key="14">
    <source>
        <dbReference type="ARBA" id="ARBA00023002"/>
    </source>
</evidence>
<comment type="catalytic activity">
    <reaction evidence="31">
        <text>N,N-dimethylaniline + NADPH + O2 + H(+) = N,N-dimethylaniline N-oxide + NADP(+) + H2O</text>
        <dbReference type="Rhea" id="RHEA:24468"/>
        <dbReference type="ChEBI" id="CHEBI:15377"/>
        <dbReference type="ChEBI" id="CHEBI:15378"/>
        <dbReference type="ChEBI" id="CHEBI:15379"/>
        <dbReference type="ChEBI" id="CHEBI:16269"/>
        <dbReference type="ChEBI" id="CHEBI:17735"/>
        <dbReference type="ChEBI" id="CHEBI:57783"/>
        <dbReference type="ChEBI" id="CHEBI:58349"/>
        <dbReference type="EC" id="1.14.13.8"/>
    </reaction>
    <physiologicalReaction direction="left-to-right" evidence="31">
        <dbReference type="Rhea" id="RHEA:24469"/>
    </physiologicalReaction>
</comment>
<dbReference type="GO" id="GO:0050661">
    <property type="term" value="F:NADP binding"/>
    <property type="evidence" value="ECO:0007669"/>
    <property type="project" value="InterPro"/>
</dbReference>
<evidence type="ECO:0000256" key="23">
    <source>
        <dbReference type="ARBA" id="ARBA00047855"/>
    </source>
</evidence>
<evidence type="ECO:0000256" key="18">
    <source>
        <dbReference type="ARBA" id="ARBA00045722"/>
    </source>
</evidence>
<evidence type="ECO:0000256" key="6">
    <source>
        <dbReference type="ARBA" id="ARBA00022553"/>
    </source>
</evidence>
<dbReference type="PANTHER" id="PTHR23023">
    <property type="entry name" value="DIMETHYLANILINE MONOOXYGENASE"/>
    <property type="match status" value="1"/>
</dbReference>
<evidence type="ECO:0000256" key="21">
    <source>
        <dbReference type="ARBA" id="ARBA00047426"/>
    </source>
</evidence>
<comment type="catalytic activity">
    <reaction evidence="32">
        <text>octan-3-one + NADPH + O2 + H(+) = pentyl propanoate + NADP(+) + H2O</text>
        <dbReference type="Rhea" id="RHEA:54840"/>
        <dbReference type="ChEBI" id="CHEBI:15377"/>
        <dbReference type="ChEBI" id="CHEBI:15378"/>
        <dbReference type="ChEBI" id="CHEBI:15379"/>
        <dbReference type="ChEBI" id="CHEBI:57783"/>
        <dbReference type="ChEBI" id="CHEBI:58349"/>
        <dbReference type="ChEBI" id="CHEBI:80946"/>
        <dbReference type="ChEBI" id="CHEBI:87373"/>
    </reaction>
    <physiologicalReaction direction="left-to-right" evidence="32">
        <dbReference type="Rhea" id="RHEA:54841"/>
    </physiologicalReaction>
</comment>
<evidence type="ECO:0000256" key="28">
    <source>
        <dbReference type="ARBA" id="ARBA00048459"/>
    </source>
</evidence>
<keyword evidence="15 33" id="KW-0503">Monooxygenase</keyword>
<evidence type="ECO:0000256" key="11">
    <source>
        <dbReference type="ARBA" id="ARBA00022848"/>
    </source>
</evidence>
<name>A0A210QW38_MIZYE</name>
<evidence type="ECO:0000256" key="29">
    <source>
        <dbReference type="ARBA" id="ARBA00048989"/>
    </source>
</evidence>
<keyword evidence="36" id="KW-1185">Reference proteome</keyword>
<dbReference type="Pfam" id="PF00743">
    <property type="entry name" value="FMO-like"/>
    <property type="match status" value="1"/>
</dbReference>
<comment type="catalytic activity">
    <reaction evidence="24">
        <text>NADPH + O2 + H(+) = H2O2 + NADP(+)</text>
        <dbReference type="Rhea" id="RHEA:11260"/>
        <dbReference type="ChEBI" id="CHEBI:15378"/>
        <dbReference type="ChEBI" id="CHEBI:15379"/>
        <dbReference type="ChEBI" id="CHEBI:16240"/>
        <dbReference type="ChEBI" id="CHEBI:57783"/>
        <dbReference type="ChEBI" id="CHEBI:58349"/>
        <dbReference type="EC" id="1.6.3.1"/>
    </reaction>
    <physiologicalReaction direction="left-to-right" evidence="24">
        <dbReference type="Rhea" id="RHEA:11261"/>
    </physiologicalReaction>
</comment>
<dbReference type="GO" id="GO:0050660">
    <property type="term" value="F:flavin adenine dinucleotide binding"/>
    <property type="evidence" value="ECO:0007669"/>
    <property type="project" value="InterPro"/>
</dbReference>
<evidence type="ECO:0000256" key="24">
    <source>
        <dbReference type="ARBA" id="ARBA00047864"/>
    </source>
</evidence>
<keyword evidence="9" id="KW-0256">Endoplasmic reticulum</keyword>
<evidence type="ECO:0000256" key="30">
    <source>
        <dbReference type="ARBA" id="ARBA00048990"/>
    </source>
</evidence>
<dbReference type="PIRSF" id="PIRSF000332">
    <property type="entry name" value="FMO"/>
    <property type="match status" value="1"/>
</dbReference>
<comment type="similarity">
    <text evidence="4 33">Belongs to the FMO family.</text>
</comment>
<evidence type="ECO:0000256" key="1">
    <source>
        <dbReference type="ARBA" id="ARBA00001974"/>
    </source>
</evidence>
<comment type="catalytic activity">
    <reaction evidence="21">
        <text>hexan-3-one + NADPH + O2 + H(+) = propyl propanoate + NADP(+) + H2O</text>
        <dbReference type="Rhea" id="RHEA:54848"/>
        <dbReference type="ChEBI" id="CHEBI:15377"/>
        <dbReference type="ChEBI" id="CHEBI:15378"/>
        <dbReference type="ChEBI" id="CHEBI:15379"/>
        <dbReference type="ChEBI" id="CHEBI:57783"/>
        <dbReference type="ChEBI" id="CHEBI:58349"/>
        <dbReference type="ChEBI" id="CHEBI:89828"/>
        <dbReference type="ChEBI" id="CHEBI:89891"/>
    </reaction>
    <physiologicalReaction direction="left-to-right" evidence="21">
        <dbReference type="Rhea" id="RHEA:54849"/>
    </physiologicalReaction>
</comment>
<dbReference type="GO" id="GO:0004499">
    <property type="term" value="F:N,N-dimethylaniline monooxygenase activity"/>
    <property type="evidence" value="ECO:0007669"/>
    <property type="project" value="InterPro"/>
</dbReference>
<feature type="transmembrane region" description="Helical" evidence="34">
    <location>
        <begin position="564"/>
        <end position="584"/>
    </location>
</feature>
<comment type="cofactor">
    <cofactor evidence="1 33">
        <name>FAD</name>
        <dbReference type="ChEBI" id="CHEBI:57692"/>
    </cofactor>
</comment>
<dbReference type="GO" id="GO:0034899">
    <property type="term" value="F:trimethylamine monooxygenase activity"/>
    <property type="evidence" value="ECO:0007669"/>
    <property type="project" value="UniProtKB-EC"/>
</dbReference>
<evidence type="ECO:0000256" key="12">
    <source>
        <dbReference type="ARBA" id="ARBA00022857"/>
    </source>
</evidence>
<dbReference type="PRINTS" id="PR00370">
    <property type="entry name" value="FMOXYGENASE"/>
</dbReference>
<keyword evidence="8 34" id="KW-0812">Transmembrane</keyword>
<dbReference type="InterPro" id="IPR000960">
    <property type="entry name" value="Flavin_mOase"/>
</dbReference>
<protein>
    <recommendedName>
        <fullName evidence="33">Flavin-containing monooxygenase</fullName>
        <ecNumber evidence="33">1.-.-.-</ecNumber>
    </recommendedName>
</protein>
<sequence length="585" mass="65875">MKTIAIIGGGCSGLTAIKCCLDEGLTPVCFERENDIGGLWNYKENSKVGTGSVYRSCVMNTSKEMMAFSDFPPPDDFPVFLPHRQVNQYFQLYADNFDLRKYIKFRTDVTRIVPSPDYDHSGCWDVTYCSCSGSDPGRVTRRFDGVLICSGHHTFPVTPEFEGQDGFQGKIMHTHSYRSNKELADQKVLVVGIGNSGADIAVDISHAASQVYLSTRRGAWIINRKGFWGLPADAMANSRFAFMLPKSVLQWGVEKMSNFNFDHNKFGIRPANRALQSHPTINDELPLRLLTGSIKIKPNVRHFSHEKVSFEDGSLEEIDTVIFATGYNYTIPMVDESITRVKDNETCLYKFMYPPHLKHPTLGIIGLVQAIGAVMPISEIQCRWYTRVIKGLCKLPSESEMMADIELKRETVANGYYTAKRHTIQTFWIDYMDDVAEQFGAKPNLWRTFFEDPYLALNCVFGPCLPAQYRLEGPGKWNGAKSSIINAMNRYSASMHTKVMPKNHNSSGSQNINVNSALTDKMNVDSSLSSGIRNRISAFLLNKNDNSSLKATFPNKDIVASFPAFLKSFYTLFIVMFLFFCMCLV</sequence>
<reference evidence="35 36" key="1">
    <citation type="journal article" date="2017" name="Nat. Ecol. Evol.">
        <title>Scallop genome provides insights into evolution of bilaterian karyotype and development.</title>
        <authorList>
            <person name="Wang S."/>
            <person name="Zhang J."/>
            <person name="Jiao W."/>
            <person name="Li J."/>
            <person name="Xun X."/>
            <person name="Sun Y."/>
            <person name="Guo X."/>
            <person name="Huan P."/>
            <person name="Dong B."/>
            <person name="Zhang L."/>
            <person name="Hu X."/>
            <person name="Sun X."/>
            <person name="Wang J."/>
            <person name="Zhao C."/>
            <person name="Wang Y."/>
            <person name="Wang D."/>
            <person name="Huang X."/>
            <person name="Wang R."/>
            <person name="Lv J."/>
            <person name="Li Y."/>
            <person name="Zhang Z."/>
            <person name="Liu B."/>
            <person name="Lu W."/>
            <person name="Hui Y."/>
            <person name="Liang J."/>
            <person name="Zhou Z."/>
            <person name="Hou R."/>
            <person name="Li X."/>
            <person name="Liu Y."/>
            <person name="Li H."/>
            <person name="Ning X."/>
            <person name="Lin Y."/>
            <person name="Zhao L."/>
            <person name="Xing Q."/>
            <person name="Dou J."/>
            <person name="Li Y."/>
            <person name="Mao J."/>
            <person name="Guo H."/>
            <person name="Dou H."/>
            <person name="Li T."/>
            <person name="Mu C."/>
            <person name="Jiang W."/>
            <person name="Fu Q."/>
            <person name="Fu X."/>
            <person name="Miao Y."/>
            <person name="Liu J."/>
            <person name="Yu Q."/>
            <person name="Li R."/>
            <person name="Liao H."/>
            <person name="Li X."/>
            <person name="Kong Y."/>
            <person name="Jiang Z."/>
            <person name="Chourrout D."/>
            <person name="Li R."/>
            <person name="Bao Z."/>
        </authorList>
    </citation>
    <scope>NUCLEOTIDE SEQUENCE [LARGE SCALE GENOMIC DNA]</scope>
    <source>
        <strain evidence="35 36">PY_sf001</strain>
    </source>
</reference>
<evidence type="ECO:0000256" key="33">
    <source>
        <dbReference type="RuleBase" id="RU361177"/>
    </source>
</evidence>
<keyword evidence="17 34" id="KW-0472">Membrane</keyword>
<dbReference type="PRINTS" id="PR01125">
    <property type="entry name" value="FMOXYGENASE5"/>
</dbReference>
<dbReference type="InterPro" id="IPR002257">
    <property type="entry name" value="Flavin_mOase_5"/>
</dbReference>
<evidence type="ECO:0000256" key="4">
    <source>
        <dbReference type="ARBA" id="ARBA00009183"/>
    </source>
</evidence>
<keyword evidence="13 34" id="KW-1133">Transmembrane helix</keyword>
<evidence type="ECO:0000256" key="19">
    <source>
        <dbReference type="ARBA" id="ARBA00045957"/>
    </source>
</evidence>
<evidence type="ECO:0000313" key="36">
    <source>
        <dbReference type="Proteomes" id="UP000242188"/>
    </source>
</evidence>
<evidence type="ECO:0000256" key="22">
    <source>
        <dbReference type="ARBA" id="ARBA00047574"/>
    </source>
</evidence>
<evidence type="ECO:0000256" key="16">
    <source>
        <dbReference type="ARBA" id="ARBA00023098"/>
    </source>
</evidence>
<gene>
    <name evidence="35" type="ORF">KP79_PYT16354</name>
</gene>
<dbReference type="InterPro" id="IPR050346">
    <property type="entry name" value="FMO-like"/>
</dbReference>
<dbReference type="GO" id="GO:0047822">
    <property type="term" value="F:hypotaurine monooxygenase activity"/>
    <property type="evidence" value="ECO:0007669"/>
    <property type="project" value="RHEA"/>
</dbReference>
<dbReference type="EMBL" id="NEDP02001554">
    <property type="protein sequence ID" value="OWF52979.1"/>
    <property type="molecule type" value="Genomic_DNA"/>
</dbReference>
<keyword evidence="11" id="KW-0492">Microsome</keyword>
<dbReference type="GO" id="GO:0005789">
    <property type="term" value="C:endoplasmic reticulum membrane"/>
    <property type="evidence" value="ECO:0007669"/>
    <property type="project" value="UniProtKB-SubCell"/>
</dbReference>
<keyword evidence="6" id="KW-0597">Phosphoprotein</keyword>
<keyword evidence="16" id="KW-0443">Lipid metabolism</keyword>
<proteinExistence type="inferred from homology"/>
<keyword evidence="14 33" id="KW-0560">Oxidoreductase</keyword>
<comment type="catalytic activity">
    <reaction evidence="27">
        <text>trimethylamine + NADPH + O2 = trimethylamine N-oxide + NADP(+) + H2O</text>
        <dbReference type="Rhea" id="RHEA:31979"/>
        <dbReference type="ChEBI" id="CHEBI:15377"/>
        <dbReference type="ChEBI" id="CHEBI:15379"/>
        <dbReference type="ChEBI" id="CHEBI:15724"/>
        <dbReference type="ChEBI" id="CHEBI:57783"/>
        <dbReference type="ChEBI" id="CHEBI:58349"/>
        <dbReference type="ChEBI" id="CHEBI:58389"/>
        <dbReference type="EC" id="1.14.13.148"/>
    </reaction>
    <physiologicalReaction direction="left-to-right" evidence="27">
        <dbReference type="Rhea" id="RHEA:31980"/>
    </physiologicalReaction>
</comment>
<dbReference type="FunFam" id="3.50.50.60:FF:000159">
    <property type="entry name" value="Dimethylaniline monooxygenase [N-oxide-forming]"/>
    <property type="match status" value="1"/>
</dbReference>
<dbReference type="SUPFAM" id="SSF51905">
    <property type="entry name" value="FAD/NAD(P)-binding domain"/>
    <property type="match status" value="2"/>
</dbReference>
<evidence type="ECO:0000256" key="25">
    <source>
        <dbReference type="ARBA" id="ARBA00047977"/>
    </source>
</evidence>
<evidence type="ECO:0000256" key="31">
    <source>
        <dbReference type="ARBA" id="ARBA00049443"/>
    </source>
</evidence>
<accession>A0A210QW38</accession>
<evidence type="ECO:0000256" key="15">
    <source>
        <dbReference type="ARBA" id="ARBA00023033"/>
    </source>
</evidence>
<dbReference type="GO" id="GO:0006629">
    <property type="term" value="P:lipid metabolic process"/>
    <property type="evidence" value="ECO:0007669"/>
    <property type="project" value="UniProtKB-KW"/>
</dbReference>
<evidence type="ECO:0000256" key="5">
    <source>
        <dbReference type="ARBA" id="ARBA00022481"/>
    </source>
</evidence>
<evidence type="ECO:0000256" key="9">
    <source>
        <dbReference type="ARBA" id="ARBA00022824"/>
    </source>
</evidence>
<evidence type="ECO:0000313" key="35">
    <source>
        <dbReference type="EMBL" id="OWF52979.1"/>
    </source>
</evidence>
<dbReference type="Gene3D" id="3.50.50.60">
    <property type="entry name" value="FAD/NAD(P)-binding domain"/>
    <property type="match status" value="1"/>
</dbReference>
<evidence type="ECO:0000256" key="17">
    <source>
        <dbReference type="ARBA" id="ARBA00023136"/>
    </source>
</evidence>
<comment type="subcellular location">
    <subcellularLocation>
        <location evidence="2">Endoplasmic reticulum membrane</location>
        <topology evidence="2">Single-pass membrane protein</topology>
    </subcellularLocation>
    <subcellularLocation>
        <location evidence="3">Microsome membrane</location>
    </subcellularLocation>
</comment>
<comment type="catalytic activity">
    <reaction evidence="30">
        <text>heptan-4-one + NADPH + O2 + H(+) = propyl butanoate + NADP(+) + H2O</text>
        <dbReference type="Rhea" id="RHEA:54852"/>
        <dbReference type="ChEBI" id="CHEBI:15377"/>
        <dbReference type="ChEBI" id="CHEBI:15378"/>
        <dbReference type="ChEBI" id="CHEBI:15379"/>
        <dbReference type="ChEBI" id="CHEBI:57783"/>
        <dbReference type="ChEBI" id="CHEBI:58349"/>
        <dbReference type="ChEBI" id="CHEBI:89484"/>
        <dbReference type="ChEBI" id="CHEBI:89719"/>
    </reaction>
    <physiologicalReaction direction="left-to-right" evidence="30">
        <dbReference type="Rhea" id="RHEA:54853"/>
    </physiologicalReaction>
</comment>
<comment type="catalytic activity">
    <reaction evidence="28">
        <text>octan-3-one + NADPH + O2 + H(+) = ethyl hexanoate + NADP(+) + H2O</text>
        <dbReference type="Rhea" id="RHEA:54856"/>
        <dbReference type="ChEBI" id="CHEBI:15377"/>
        <dbReference type="ChEBI" id="CHEBI:15378"/>
        <dbReference type="ChEBI" id="CHEBI:15379"/>
        <dbReference type="ChEBI" id="CHEBI:57783"/>
        <dbReference type="ChEBI" id="CHEBI:58349"/>
        <dbReference type="ChEBI" id="CHEBI:80946"/>
        <dbReference type="ChEBI" id="CHEBI:86055"/>
    </reaction>
    <physiologicalReaction direction="left-to-right" evidence="28">
        <dbReference type="Rhea" id="RHEA:54857"/>
    </physiologicalReaction>
</comment>
<comment type="catalytic activity">
    <reaction evidence="20">
        <text>hypotaurine + NADH + O2 + H(+) = taurine + NAD(+) + H2O</text>
        <dbReference type="Rhea" id="RHEA:74111"/>
        <dbReference type="ChEBI" id="CHEBI:15377"/>
        <dbReference type="ChEBI" id="CHEBI:15378"/>
        <dbReference type="ChEBI" id="CHEBI:15379"/>
        <dbReference type="ChEBI" id="CHEBI:57540"/>
        <dbReference type="ChEBI" id="CHEBI:57853"/>
        <dbReference type="ChEBI" id="CHEBI:57945"/>
        <dbReference type="ChEBI" id="CHEBI:507393"/>
        <dbReference type="EC" id="1.14.13.8"/>
    </reaction>
    <physiologicalReaction direction="left-to-right" evidence="20">
        <dbReference type="Rhea" id="RHEA:74112"/>
    </physiologicalReaction>
</comment>
<dbReference type="Proteomes" id="UP000242188">
    <property type="component" value="Unassembled WGS sequence"/>
</dbReference>
<comment type="catalytic activity">
    <reaction evidence="26">
        <text>hypotaurine + NADPH + O2 + H(+) = taurine + NADP(+) + H2O</text>
        <dbReference type="Rhea" id="RHEA:69819"/>
        <dbReference type="ChEBI" id="CHEBI:15377"/>
        <dbReference type="ChEBI" id="CHEBI:15378"/>
        <dbReference type="ChEBI" id="CHEBI:15379"/>
        <dbReference type="ChEBI" id="CHEBI:57783"/>
        <dbReference type="ChEBI" id="CHEBI:57853"/>
        <dbReference type="ChEBI" id="CHEBI:58349"/>
        <dbReference type="ChEBI" id="CHEBI:507393"/>
        <dbReference type="EC" id="1.14.13.8"/>
    </reaction>
    <physiologicalReaction direction="left-to-right" evidence="26">
        <dbReference type="Rhea" id="RHEA:69820"/>
    </physiologicalReaction>
</comment>
<keyword evidence="12" id="KW-0521">NADP</keyword>
<evidence type="ECO:0000256" key="10">
    <source>
        <dbReference type="ARBA" id="ARBA00022827"/>
    </source>
</evidence>
<dbReference type="InterPro" id="IPR036188">
    <property type="entry name" value="FAD/NAD-bd_sf"/>
</dbReference>
<evidence type="ECO:0000256" key="13">
    <source>
        <dbReference type="ARBA" id="ARBA00022989"/>
    </source>
</evidence>
<dbReference type="AlphaFoldDB" id="A0A210QW38"/>
<keyword evidence="7 33" id="KW-0285">Flavoprotein</keyword>
<keyword evidence="5" id="KW-0488">Methylation</keyword>
<evidence type="ECO:0000256" key="27">
    <source>
        <dbReference type="ARBA" id="ARBA00048088"/>
    </source>
</evidence>
<comment type="catalytic activity">
    <reaction evidence="23">
        <text>sulcatone + NADPH + O2 + H(+) = 4-methylpent-3-en-1-yl acetate + NADP(+) + H2O</text>
        <dbReference type="Rhea" id="RHEA:54864"/>
        <dbReference type="ChEBI" id="CHEBI:15377"/>
        <dbReference type="ChEBI" id="CHEBI:15378"/>
        <dbReference type="ChEBI" id="CHEBI:15379"/>
        <dbReference type="ChEBI" id="CHEBI:16310"/>
        <dbReference type="ChEBI" id="CHEBI:57783"/>
        <dbReference type="ChEBI" id="CHEBI:58349"/>
        <dbReference type="ChEBI" id="CHEBI:138373"/>
    </reaction>
    <physiologicalReaction direction="left-to-right" evidence="23">
        <dbReference type="Rhea" id="RHEA:54865"/>
    </physiologicalReaction>
</comment>
<dbReference type="GO" id="GO:0016174">
    <property type="term" value="F:NAD(P)H oxidase H2O2-forming activity"/>
    <property type="evidence" value="ECO:0007669"/>
    <property type="project" value="UniProtKB-EC"/>
</dbReference>
<evidence type="ECO:0000256" key="20">
    <source>
        <dbReference type="ARBA" id="ARBA00047338"/>
    </source>
</evidence>
<evidence type="ECO:0000256" key="32">
    <source>
        <dbReference type="ARBA" id="ARBA00049475"/>
    </source>
</evidence>
<evidence type="ECO:0000256" key="26">
    <source>
        <dbReference type="ARBA" id="ARBA00048041"/>
    </source>
</evidence>
<comment type="catalytic activity">
    <reaction evidence="29">
        <text>(2E)-geranial + NADPH + O2 + H(+) = (1E)-2,6-dimethylhepta-1,5-dien-1-yl formate + NADP(+) + H2O</text>
        <dbReference type="Rhea" id="RHEA:54860"/>
        <dbReference type="ChEBI" id="CHEBI:15377"/>
        <dbReference type="ChEBI" id="CHEBI:15378"/>
        <dbReference type="ChEBI" id="CHEBI:15379"/>
        <dbReference type="ChEBI" id="CHEBI:16980"/>
        <dbReference type="ChEBI" id="CHEBI:57783"/>
        <dbReference type="ChEBI" id="CHEBI:58349"/>
        <dbReference type="ChEBI" id="CHEBI:138375"/>
    </reaction>
    <physiologicalReaction direction="left-to-right" evidence="29">
        <dbReference type="Rhea" id="RHEA:54861"/>
    </physiologicalReaction>
</comment>
<evidence type="ECO:0000256" key="8">
    <source>
        <dbReference type="ARBA" id="ARBA00022692"/>
    </source>
</evidence>
<comment type="catalytic activity">
    <reaction evidence="25">
        <text>hexan-3-one + NADPH + O2 + H(+) = ethyl butanoate + NADP(+) + H2O</text>
        <dbReference type="Rhea" id="RHEA:54844"/>
        <dbReference type="ChEBI" id="CHEBI:15377"/>
        <dbReference type="ChEBI" id="CHEBI:15378"/>
        <dbReference type="ChEBI" id="CHEBI:15379"/>
        <dbReference type="ChEBI" id="CHEBI:57783"/>
        <dbReference type="ChEBI" id="CHEBI:58349"/>
        <dbReference type="ChEBI" id="CHEBI:88764"/>
        <dbReference type="ChEBI" id="CHEBI:89891"/>
    </reaction>
    <physiologicalReaction direction="left-to-right" evidence="25">
        <dbReference type="Rhea" id="RHEA:54845"/>
    </physiologicalReaction>
</comment>
<evidence type="ECO:0000256" key="34">
    <source>
        <dbReference type="SAM" id="Phobius"/>
    </source>
</evidence>
<keyword evidence="10 33" id="KW-0274">FAD</keyword>
<comment type="function">
    <text evidence="18">Acts as a Baeyer-Villiger monooxygenase on a broad range of substrates. Catalyzes the insertion of an oxygen atom into a carbon-carbon bond adjacent to a carbonyl, which converts ketones to esters. Active on diverse carbonyl compounds, whereas soft nucleophiles are mostly non- or poorly reactive. In contrast with other forms of FMO it is non- or poorly active on 'classical' substrates such as drugs, pesticides, and dietary components containing soft nucleophilic heteroatoms. Able to oxidize drug molecules bearing a carbonyl group on an aliphatic chain, such as nabumetone and pentoxifylline. Also, in the absence of substrates, shows slow but yet significant NADPH oxidase activity. Acts as a positive modulator of cholesterol biosynthesis as well as glucose homeostasis, promoting metabolic aging via pleiotropic effects.</text>
</comment>
<evidence type="ECO:0000256" key="7">
    <source>
        <dbReference type="ARBA" id="ARBA00022630"/>
    </source>
</evidence>
<comment type="catalytic activity">
    <reaction evidence="22">
        <text>heptan-2-one + NADPH + O2 + H(+) = pentyl acetate + NADP(+) + H2O</text>
        <dbReference type="Rhea" id="RHEA:54836"/>
        <dbReference type="ChEBI" id="CHEBI:5672"/>
        <dbReference type="ChEBI" id="CHEBI:15377"/>
        <dbReference type="ChEBI" id="CHEBI:15378"/>
        <dbReference type="ChEBI" id="CHEBI:15379"/>
        <dbReference type="ChEBI" id="CHEBI:57783"/>
        <dbReference type="ChEBI" id="CHEBI:58349"/>
        <dbReference type="ChEBI" id="CHEBI:87362"/>
    </reaction>
    <physiologicalReaction direction="left-to-right" evidence="22">
        <dbReference type="Rhea" id="RHEA:54837"/>
    </physiologicalReaction>
</comment>
<evidence type="ECO:0000256" key="3">
    <source>
        <dbReference type="ARBA" id="ARBA00004524"/>
    </source>
</evidence>